<proteinExistence type="evidence at transcript level"/>
<protein>
    <submittedName>
        <fullName evidence="1">Uncharacterized protein</fullName>
    </submittedName>
</protein>
<feature type="non-terminal residue" evidence="1">
    <location>
        <position position="1"/>
    </location>
</feature>
<organism evidence="1">
    <name type="scientific">Gossypium barbadense</name>
    <name type="common">Sea Island cotton</name>
    <name type="synonym">Hibiscus barbadensis</name>
    <dbReference type="NCBI Taxonomy" id="3634"/>
    <lineage>
        <taxon>Eukaryota</taxon>
        <taxon>Viridiplantae</taxon>
        <taxon>Streptophyta</taxon>
        <taxon>Embryophyta</taxon>
        <taxon>Tracheophyta</taxon>
        <taxon>Spermatophyta</taxon>
        <taxon>Magnoliopsida</taxon>
        <taxon>eudicotyledons</taxon>
        <taxon>Gunneridae</taxon>
        <taxon>Pentapetalae</taxon>
        <taxon>rosids</taxon>
        <taxon>malvids</taxon>
        <taxon>Malvales</taxon>
        <taxon>Malvaceae</taxon>
        <taxon>Malvoideae</taxon>
        <taxon>Gossypium</taxon>
    </lineage>
</organism>
<reference evidence="1" key="1">
    <citation type="submission" date="2007-03" db="EMBL/GenBank/DDBJ databases">
        <title>Identification and Isolation of Putative Pathogen Resistance Genes from Gossypium arboreum through Differential Display.</title>
        <authorList>
            <person name="Ahmed M."/>
            <person name="Iqbal S."/>
            <person name="Bashir A."/>
        </authorList>
    </citation>
    <scope>NUCLEOTIDE SEQUENCE</scope>
    <source>
        <tissue evidence="1">Leaf</tissue>
    </source>
</reference>
<sequence>CRAIWQITTILYHIPIVIRKQNPATVPGVNFCIHSNHLLLLAR</sequence>
<dbReference type="EMBL" id="EF512552">
    <property type="protein sequence ID" value="ABP68404.1"/>
    <property type="molecule type" value="mRNA"/>
</dbReference>
<evidence type="ECO:0000313" key="1">
    <source>
        <dbReference type="EMBL" id="ABP68404.1"/>
    </source>
</evidence>
<feature type="non-terminal residue" evidence="1">
    <location>
        <position position="43"/>
    </location>
</feature>
<dbReference type="AlphaFoldDB" id="A4ZZA9"/>
<accession>A4ZZA9</accession>
<name>A4ZZA9_GOSBA</name>